<dbReference type="GO" id="GO:0005975">
    <property type="term" value="P:carbohydrate metabolic process"/>
    <property type="evidence" value="ECO:0007669"/>
    <property type="project" value="InterPro"/>
</dbReference>
<dbReference type="Pfam" id="PF02878">
    <property type="entry name" value="PGM_PMM_I"/>
    <property type="match status" value="1"/>
</dbReference>
<dbReference type="RefSeq" id="WP_119357367.1">
    <property type="nucleotide sequence ID" value="NZ_BJXM01000001.1"/>
</dbReference>
<organism evidence="11 12">
    <name type="scientific">Meiothermus granaticius NBRC 107808</name>
    <dbReference type="NCBI Taxonomy" id="1227551"/>
    <lineage>
        <taxon>Bacteria</taxon>
        <taxon>Thermotogati</taxon>
        <taxon>Deinococcota</taxon>
        <taxon>Deinococci</taxon>
        <taxon>Thermales</taxon>
        <taxon>Thermaceae</taxon>
        <taxon>Meiothermus</taxon>
    </lineage>
</organism>
<accession>A0A399F641</accession>
<feature type="domain" description="Alpha-D-phosphohexomutase C-terminal" evidence="7">
    <location>
        <begin position="426"/>
        <end position="462"/>
    </location>
</feature>
<evidence type="ECO:0000259" key="7">
    <source>
        <dbReference type="Pfam" id="PF00408"/>
    </source>
</evidence>
<evidence type="ECO:0000313" key="11">
    <source>
        <dbReference type="EMBL" id="RIH92227.1"/>
    </source>
</evidence>
<evidence type="ECO:0000256" key="1">
    <source>
        <dbReference type="ARBA" id="ARBA00001946"/>
    </source>
</evidence>
<evidence type="ECO:0000256" key="6">
    <source>
        <dbReference type="ARBA" id="ARBA00023235"/>
    </source>
</evidence>
<name>A0A399F641_9DEIN</name>
<dbReference type="Proteomes" id="UP000266178">
    <property type="component" value="Unassembled WGS sequence"/>
</dbReference>
<feature type="domain" description="Alpha-D-phosphohexomutase alpha/beta/alpha" evidence="8">
    <location>
        <begin position="15"/>
        <end position="138"/>
    </location>
</feature>
<dbReference type="Pfam" id="PF02880">
    <property type="entry name" value="PGM_PMM_III"/>
    <property type="match status" value="1"/>
</dbReference>
<evidence type="ECO:0000259" key="8">
    <source>
        <dbReference type="Pfam" id="PF02878"/>
    </source>
</evidence>
<feature type="domain" description="Alpha-D-phosphohexomutase alpha/beta/alpha" evidence="9">
    <location>
        <begin position="159"/>
        <end position="258"/>
    </location>
</feature>
<keyword evidence="6 11" id="KW-0413">Isomerase</keyword>
<dbReference type="PANTHER" id="PTHR43771:SF2">
    <property type="entry name" value="PHOSPHOMANNOMUTASE_PHOSPHOGLUCOMUTASE"/>
    <property type="match status" value="1"/>
</dbReference>
<dbReference type="InterPro" id="IPR005846">
    <property type="entry name" value="A-D-PHexomutase_a/b/a-III"/>
</dbReference>
<dbReference type="SUPFAM" id="SSF53738">
    <property type="entry name" value="Phosphoglucomutase, first 3 domains"/>
    <property type="match status" value="3"/>
</dbReference>
<dbReference type="PANTHER" id="PTHR43771">
    <property type="entry name" value="PHOSPHOMANNOMUTASE"/>
    <property type="match status" value="1"/>
</dbReference>
<dbReference type="InterPro" id="IPR036900">
    <property type="entry name" value="A-D-PHexomutase_C_sf"/>
</dbReference>
<keyword evidence="5" id="KW-0460">Magnesium</keyword>
<comment type="cofactor">
    <cofactor evidence="1">
        <name>Mg(2+)</name>
        <dbReference type="ChEBI" id="CHEBI:18420"/>
    </cofactor>
</comment>
<dbReference type="Pfam" id="PF02879">
    <property type="entry name" value="PGM_PMM_II"/>
    <property type="match status" value="1"/>
</dbReference>
<sequence>MAIHSSDPAALRLSAAGWRGVIGEEFTFANLGDLAQAYASALLEQGAKRAVVGYDTRFMAGKFARHAAHILAANGLEVHLSKSPLPTPVLSYAVRQLQADGGMMVTAGQRPPEYLGLEFKGPQGERAGSTLMSEMEKRLGRPVQTDPSAPIHPFDLRKPYYDALMHQLDLEALRGYEGVMYHDSLGGAGAGWLAGFVKHAGLRLELRELHAVPDPMFYGVKPEPTPPNEFTVMTVLKAEEGQTFAAVTDGDAGGVGAVLAGGAALGSHQVFAVLLAHLLRKGWRGAVVQGVGGSGLIERLAGARGLEYMTLSAGSKPLSAALLEPGVLIGGEASGRIAVARHLPEPDGLYTALLLLESLVVSGKGLGEQVAELEAEAGFRSYYQHLELQFPTLEQLQRGMRQARSPKPLAGLTVVSQDTPDGIQWGLEGKGWLLLCPSNTEPLLQVYAEAQDEITLRALLQEAKALMGA</sequence>
<reference evidence="11 12" key="1">
    <citation type="submission" date="2018-08" db="EMBL/GenBank/DDBJ databases">
        <title>Meiothermus granaticius genome AF-68 sequencing project.</title>
        <authorList>
            <person name="Da Costa M.S."/>
            <person name="Albuquerque L."/>
            <person name="Raposo P."/>
            <person name="Froufe H.J.C."/>
            <person name="Barroso C.S."/>
            <person name="Egas C."/>
        </authorList>
    </citation>
    <scope>NUCLEOTIDE SEQUENCE [LARGE SCALE GENOMIC DNA]</scope>
    <source>
        <strain evidence="11 12">AF-68</strain>
    </source>
</reference>
<evidence type="ECO:0000256" key="5">
    <source>
        <dbReference type="ARBA" id="ARBA00022842"/>
    </source>
</evidence>
<keyword evidence="3" id="KW-0597">Phosphoprotein</keyword>
<dbReference type="GO" id="GO:0004614">
    <property type="term" value="F:phosphoglucomutase activity"/>
    <property type="evidence" value="ECO:0007669"/>
    <property type="project" value="UniProtKB-EC"/>
</dbReference>
<dbReference type="Pfam" id="PF00408">
    <property type="entry name" value="PGM_PMM_IV"/>
    <property type="match status" value="1"/>
</dbReference>
<dbReference type="InterPro" id="IPR005843">
    <property type="entry name" value="A-D-PHexomutase_C"/>
</dbReference>
<keyword evidence="4" id="KW-0479">Metal-binding</keyword>
<evidence type="ECO:0000256" key="3">
    <source>
        <dbReference type="ARBA" id="ARBA00022553"/>
    </source>
</evidence>
<comment type="similarity">
    <text evidence="2">Belongs to the phosphohexose mutase family.</text>
</comment>
<dbReference type="InterPro" id="IPR016055">
    <property type="entry name" value="A-D-PHexomutase_a/b/a-I/II/III"/>
</dbReference>
<evidence type="ECO:0000259" key="9">
    <source>
        <dbReference type="Pfam" id="PF02879"/>
    </source>
</evidence>
<dbReference type="Gene3D" id="3.40.120.10">
    <property type="entry name" value="Alpha-D-Glucose-1,6-Bisphosphate, subunit A, domain 3"/>
    <property type="match status" value="3"/>
</dbReference>
<dbReference type="AlphaFoldDB" id="A0A399F641"/>
<keyword evidence="12" id="KW-1185">Reference proteome</keyword>
<comment type="caution">
    <text evidence="11">The sequence shown here is derived from an EMBL/GenBank/DDBJ whole genome shotgun (WGS) entry which is preliminary data.</text>
</comment>
<evidence type="ECO:0000313" key="12">
    <source>
        <dbReference type="Proteomes" id="UP000266178"/>
    </source>
</evidence>
<evidence type="ECO:0000256" key="4">
    <source>
        <dbReference type="ARBA" id="ARBA00022723"/>
    </source>
</evidence>
<evidence type="ECO:0000256" key="2">
    <source>
        <dbReference type="ARBA" id="ARBA00010231"/>
    </source>
</evidence>
<dbReference type="InterPro" id="IPR005845">
    <property type="entry name" value="A-D-PHexomutase_a/b/a-II"/>
</dbReference>
<evidence type="ECO:0000259" key="10">
    <source>
        <dbReference type="Pfam" id="PF02880"/>
    </source>
</evidence>
<dbReference type="InterPro" id="IPR005844">
    <property type="entry name" value="A-D-PHexomutase_a/b/a-I"/>
</dbReference>
<feature type="domain" description="Alpha-D-phosphohexomutase alpha/beta/alpha" evidence="10">
    <location>
        <begin position="268"/>
        <end position="373"/>
    </location>
</feature>
<dbReference type="GO" id="GO:0046872">
    <property type="term" value="F:metal ion binding"/>
    <property type="evidence" value="ECO:0007669"/>
    <property type="project" value="UniProtKB-KW"/>
</dbReference>
<dbReference type="SUPFAM" id="SSF55957">
    <property type="entry name" value="Phosphoglucomutase, C-terminal domain"/>
    <property type="match status" value="1"/>
</dbReference>
<protein>
    <submittedName>
        <fullName evidence="11">Phosphoglucomutase</fullName>
        <ecNumber evidence="11">5.4.2.2</ecNumber>
    </submittedName>
</protein>
<dbReference type="EC" id="5.4.2.2" evidence="11"/>
<proteinExistence type="inferred from homology"/>
<dbReference type="OrthoDB" id="9806956at2"/>
<dbReference type="EMBL" id="QWLB01000023">
    <property type="protein sequence ID" value="RIH92227.1"/>
    <property type="molecule type" value="Genomic_DNA"/>
</dbReference>
<dbReference type="Gene3D" id="3.30.310.50">
    <property type="entry name" value="Alpha-D-phosphohexomutase, C-terminal domain"/>
    <property type="match status" value="1"/>
</dbReference>
<gene>
    <name evidence="11" type="primary">pgcA</name>
    <name evidence="11" type="ORF">Mgrana_01896</name>
</gene>